<dbReference type="PROSITE" id="PS50053">
    <property type="entry name" value="UBIQUITIN_2"/>
    <property type="match status" value="1"/>
</dbReference>
<name>A0A168PU77_ABSGL</name>
<dbReference type="GO" id="GO:0031593">
    <property type="term" value="F:polyubiquitin modification-dependent protein binding"/>
    <property type="evidence" value="ECO:0007669"/>
    <property type="project" value="TreeGrafter"/>
</dbReference>
<dbReference type="OrthoDB" id="419317at2759"/>
<accession>A0A168PU77</accession>
<gene>
    <name evidence="3" type="primary">ABSGL_08803.1 scaffold 10439</name>
</gene>
<dbReference type="PANTHER" id="PTHR10677">
    <property type="entry name" value="UBIQUILIN"/>
    <property type="match status" value="1"/>
</dbReference>
<reference evidence="3" key="1">
    <citation type="submission" date="2016-04" db="EMBL/GenBank/DDBJ databases">
        <authorList>
            <person name="Evans L.H."/>
            <person name="Alamgir A."/>
            <person name="Owens N."/>
            <person name="Weber N.D."/>
            <person name="Virtaneva K."/>
            <person name="Barbian K."/>
            <person name="Babar A."/>
            <person name="Rosenke K."/>
        </authorList>
    </citation>
    <scope>NUCLEOTIDE SEQUENCE [LARGE SCALE GENOMIC DNA]</scope>
    <source>
        <strain evidence="3">CBS 101.48</strain>
    </source>
</reference>
<feature type="region of interest" description="Disordered" evidence="1">
    <location>
        <begin position="427"/>
        <end position="487"/>
    </location>
</feature>
<dbReference type="EMBL" id="LT554026">
    <property type="protein sequence ID" value="SAM02986.1"/>
    <property type="molecule type" value="Genomic_DNA"/>
</dbReference>
<dbReference type="AlphaFoldDB" id="A0A168PU77"/>
<dbReference type="PANTHER" id="PTHR10677:SF3">
    <property type="entry name" value="FI07626P-RELATED"/>
    <property type="match status" value="1"/>
</dbReference>
<keyword evidence="4" id="KW-1185">Reference proteome</keyword>
<dbReference type="Pfam" id="PF00240">
    <property type="entry name" value="ubiquitin"/>
    <property type="match status" value="1"/>
</dbReference>
<sequence length="487" mass="52634">MTRWTLQVKSLDRQTQSVTVASTASVLQLKEAIQPVFDIASHRQRLIFQGKVLKDGKQLTEYANLQDGKIIHLVSRPADAPANPVNDDPQTQPPRGATPHLFPNMFGPSEGYTFITVDANISDLGENNSALSSLLSSLFDGEGLRTQGTPAPQVRPNTTEGPPTRSLFNMDLNAGSTGQTQRFPPRLPDFSPVFDGARQYFNSMTSFETRVTRVLAAMENIQTNLEASPTETDADQLTWSAMTNAHPEQIQLIRSRLRAHGITENMQIGLALSNLTDLMVNMVPRLRQLAQNLQAETTLEPSPELRRMVAIIRIVSMVHHAIGNIMAGSENPSRRTYTPRSTRQQRRQQATPPQTTIRTPSTARTAAEASPAALARAATTARATRVTAARAERAQAAATRATAATAAAAEARAAIAEDIAAARAQLATTTPSASTRTGNKRQTRSSTAAASSKRQRHTSSTPPSSSSSSSSDTKKGKGKRRDDTAPQ</sequence>
<dbReference type="Gene3D" id="3.10.20.90">
    <property type="entry name" value="Phosphatidylinositol 3-kinase Catalytic Subunit, Chain A, domain 1"/>
    <property type="match status" value="1"/>
</dbReference>
<dbReference type="STRING" id="4829.A0A168PU77"/>
<dbReference type="InParanoid" id="A0A168PU77"/>
<feature type="region of interest" description="Disordered" evidence="1">
    <location>
        <begin position="326"/>
        <end position="370"/>
    </location>
</feature>
<feature type="region of interest" description="Disordered" evidence="1">
    <location>
        <begin position="143"/>
        <end position="163"/>
    </location>
</feature>
<organism evidence="3">
    <name type="scientific">Absidia glauca</name>
    <name type="common">Pin mould</name>
    <dbReference type="NCBI Taxonomy" id="4829"/>
    <lineage>
        <taxon>Eukaryota</taxon>
        <taxon>Fungi</taxon>
        <taxon>Fungi incertae sedis</taxon>
        <taxon>Mucoromycota</taxon>
        <taxon>Mucoromycotina</taxon>
        <taxon>Mucoromycetes</taxon>
        <taxon>Mucorales</taxon>
        <taxon>Cunninghamellaceae</taxon>
        <taxon>Absidia</taxon>
    </lineage>
</organism>
<dbReference type="InterPro" id="IPR029071">
    <property type="entry name" value="Ubiquitin-like_domsf"/>
</dbReference>
<dbReference type="GO" id="GO:0005829">
    <property type="term" value="C:cytosol"/>
    <property type="evidence" value="ECO:0007669"/>
    <property type="project" value="TreeGrafter"/>
</dbReference>
<proteinExistence type="predicted"/>
<dbReference type="InterPro" id="IPR000626">
    <property type="entry name" value="Ubiquitin-like_dom"/>
</dbReference>
<dbReference type="SUPFAM" id="SSF54236">
    <property type="entry name" value="Ubiquitin-like"/>
    <property type="match status" value="1"/>
</dbReference>
<feature type="domain" description="Ubiquitin-like" evidence="2">
    <location>
        <begin position="4"/>
        <end position="80"/>
    </location>
</feature>
<evidence type="ECO:0000259" key="2">
    <source>
        <dbReference type="PROSITE" id="PS50053"/>
    </source>
</evidence>
<protein>
    <recommendedName>
        <fullName evidence="2">Ubiquitin-like domain-containing protein</fullName>
    </recommendedName>
</protein>
<feature type="compositionally biased region" description="Low complexity" evidence="1">
    <location>
        <begin position="444"/>
        <end position="471"/>
    </location>
</feature>
<feature type="region of interest" description="Disordered" evidence="1">
    <location>
        <begin position="78"/>
        <end position="98"/>
    </location>
</feature>
<dbReference type="InterPro" id="IPR015496">
    <property type="entry name" value="Ubiquilin"/>
</dbReference>
<evidence type="ECO:0000256" key="1">
    <source>
        <dbReference type="SAM" id="MobiDB-lite"/>
    </source>
</evidence>
<feature type="compositionally biased region" description="Polar residues" evidence="1">
    <location>
        <begin position="428"/>
        <end position="437"/>
    </location>
</feature>
<feature type="compositionally biased region" description="Polar residues" evidence="1">
    <location>
        <begin position="146"/>
        <end position="161"/>
    </location>
</feature>
<dbReference type="SMART" id="SM00213">
    <property type="entry name" value="UBQ"/>
    <property type="match status" value="1"/>
</dbReference>
<evidence type="ECO:0000313" key="4">
    <source>
        <dbReference type="Proteomes" id="UP000078561"/>
    </source>
</evidence>
<feature type="compositionally biased region" description="Basic and acidic residues" evidence="1">
    <location>
        <begin position="472"/>
        <end position="487"/>
    </location>
</feature>
<feature type="compositionally biased region" description="Low complexity" evidence="1">
    <location>
        <begin position="334"/>
        <end position="370"/>
    </location>
</feature>
<dbReference type="Proteomes" id="UP000078561">
    <property type="component" value="Unassembled WGS sequence"/>
</dbReference>
<evidence type="ECO:0000313" key="3">
    <source>
        <dbReference type="EMBL" id="SAM02986.1"/>
    </source>
</evidence>
<dbReference type="GO" id="GO:0006511">
    <property type="term" value="P:ubiquitin-dependent protein catabolic process"/>
    <property type="evidence" value="ECO:0007669"/>
    <property type="project" value="TreeGrafter"/>
</dbReference>